<keyword evidence="4" id="KW-1185">Reference proteome</keyword>
<keyword evidence="1" id="KW-0732">Signal</keyword>
<dbReference type="Pfam" id="PF13670">
    <property type="entry name" value="PepSY_2"/>
    <property type="match status" value="1"/>
</dbReference>
<organism evidence="3 4">
    <name type="scientific">Halopseudomonas yangmingensis</name>
    <dbReference type="NCBI Taxonomy" id="1720063"/>
    <lineage>
        <taxon>Bacteria</taxon>
        <taxon>Pseudomonadati</taxon>
        <taxon>Pseudomonadota</taxon>
        <taxon>Gammaproteobacteria</taxon>
        <taxon>Pseudomonadales</taxon>
        <taxon>Pseudomonadaceae</taxon>
        <taxon>Halopseudomonas</taxon>
    </lineage>
</organism>
<sequence>MRIAKLAGTVGLMSALALGGTAVAQNVEGQAPQWMTLQQVHQQLEAAGYSNFEKIEREDDGYEVKATDPQGQRVELDLHPVTGEILKVEIKRRK</sequence>
<protein>
    <submittedName>
        <fullName evidence="3">Peptidase propeptide and YPEB domain-containing protein</fullName>
    </submittedName>
</protein>
<dbReference type="STRING" id="1720063.SAMN05216217_10830"/>
<dbReference type="SUPFAM" id="SSF54593">
    <property type="entry name" value="Glyoxalase/Bleomycin resistance protein/Dihydroxybiphenyl dioxygenase"/>
    <property type="match status" value="1"/>
</dbReference>
<feature type="domain" description="PepSY" evidence="2">
    <location>
        <begin position="13"/>
        <end position="88"/>
    </location>
</feature>
<name>A0A1I4RWV6_9GAMM</name>
<reference evidence="4" key="1">
    <citation type="submission" date="2016-10" db="EMBL/GenBank/DDBJ databases">
        <authorList>
            <person name="Varghese N."/>
            <person name="Submissions S."/>
        </authorList>
    </citation>
    <scope>NUCLEOTIDE SEQUENCE [LARGE SCALE GENOMIC DNA]</scope>
    <source>
        <strain evidence="4">DSM 24213</strain>
    </source>
</reference>
<evidence type="ECO:0000313" key="3">
    <source>
        <dbReference type="EMBL" id="SFM56699.1"/>
    </source>
</evidence>
<dbReference type="EMBL" id="FOUI01000008">
    <property type="protein sequence ID" value="SFM56699.1"/>
    <property type="molecule type" value="Genomic_DNA"/>
</dbReference>
<gene>
    <name evidence="3" type="ORF">SAMN05216217_10830</name>
</gene>
<proteinExistence type="predicted"/>
<dbReference type="InterPro" id="IPR029068">
    <property type="entry name" value="Glyas_Bleomycin-R_OHBP_Dase"/>
</dbReference>
<accession>A0A1I4RWV6</accession>
<evidence type="ECO:0000256" key="1">
    <source>
        <dbReference type="SAM" id="SignalP"/>
    </source>
</evidence>
<dbReference type="InterPro" id="IPR025711">
    <property type="entry name" value="PepSY"/>
</dbReference>
<evidence type="ECO:0000313" key="4">
    <source>
        <dbReference type="Proteomes" id="UP000243629"/>
    </source>
</evidence>
<dbReference type="RefSeq" id="WP_093475642.1">
    <property type="nucleotide sequence ID" value="NZ_FOUI01000008.1"/>
</dbReference>
<feature type="signal peptide" evidence="1">
    <location>
        <begin position="1"/>
        <end position="24"/>
    </location>
</feature>
<dbReference type="Proteomes" id="UP000243629">
    <property type="component" value="Unassembled WGS sequence"/>
</dbReference>
<feature type="chain" id="PRO_5017224546" evidence="1">
    <location>
        <begin position="25"/>
        <end position="94"/>
    </location>
</feature>
<dbReference type="AlphaFoldDB" id="A0A1I4RWV6"/>
<evidence type="ECO:0000259" key="2">
    <source>
        <dbReference type="Pfam" id="PF13670"/>
    </source>
</evidence>
<dbReference type="OrthoDB" id="7068255at2"/>